<accession>A0A0B7MXE3</accession>
<evidence type="ECO:0000256" key="9">
    <source>
        <dbReference type="RuleBase" id="RU365073"/>
    </source>
</evidence>
<evidence type="ECO:0000256" key="5">
    <source>
        <dbReference type="ARBA" id="ARBA00022927"/>
    </source>
</evidence>
<dbReference type="PANTHER" id="PTHR13373">
    <property type="entry name" value="FROUNT PROTEIN-RELATED"/>
    <property type="match status" value="1"/>
</dbReference>
<protein>
    <recommendedName>
        <fullName evidence="9">Nuclear pore complex protein Nup85</fullName>
    </recommendedName>
</protein>
<sequence length="599" mass="69076">MARLLNNQYGMQFYRESYSIFYELRSHLESNQSRLSQETVLGDRDVIGILSKYIDLTYAYTQAEKYIRIWDLCQRLYFPMESADLIISLRDWLNCYDELPNVEEAKCQRQDDEEESSPVGPAWIWEYARRHLLRGNLEEAMDMLTFGQSFVEAELQPVITKIVELIAGLNDILSCCSSSDNKTLFWEKWASWNEQCKIGHDEIQNAFRIQHNRTPGNSELSVENEKKGEIKKLYYILMGDQKYINPSGTYFEVVLGNAWFAKPQSSLTGLKSLAQDIENTATDDACSYFLMGQFDEAFSMLLANDFWLHAHLGYALIITGNFATDAAAEPEGSSPNYSENIIHPIYYSIQSYAQNIAQEFDMLEEAMIYLNCCQSNKEIWIIELLGDPILPLKNIEYLHTILDIASQCGLPLVEKHIHKGIGHRYEHANKLRQATIEYGKAQDLQSLDRLSHHEFSRYLRTGKLGDVVTDMESLKACPHYAILITYHELRQHLAQKRWKEASLAILHLLENKHLPPKFETVLLIDNLPILNEPTHYYSSENVILFIGLLKQIAQDASNQAFIAKYYKFIEKQEYSPDIVTAKIRERLAYKAATAPTEVC</sequence>
<dbReference type="InterPro" id="IPR011502">
    <property type="entry name" value="Nucleoporin_Nup85"/>
</dbReference>
<keyword evidence="3 9" id="KW-0813">Transport</keyword>
<organism evidence="10 11">
    <name type="scientific">Parasitella parasitica</name>
    <dbReference type="NCBI Taxonomy" id="35722"/>
    <lineage>
        <taxon>Eukaryota</taxon>
        <taxon>Fungi</taxon>
        <taxon>Fungi incertae sedis</taxon>
        <taxon>Mucoromycota</taxon>
        <taxon>Mucoromycotina</taxon>
        <taxon>Mucoromycetes</taxon>
        <taxon>Mucorales</taxon>
        <taxon>Mucorineae</taxon>
        <taxon>Mucoraceae</taxon>
        <taxon>Parasitella</taxon>
    </lineage>
</organism>
<dbReference type="Proteomes" id="UP000054107">
    <property type="component" value="Unassembled WGS sequence"/>
</dbReference>
<dbReference type="OrthoDB" id="17644at2759"/>
<evidence type="ECO:0000256" key="1">
    <source>
        <dbReference type="ARBA" id="ARBA00004567"/>
    </source>
</evidence>
<keyword evidence="4 9" id="KW-0509">mRNA transport</keyword>
<dbReference type="GO" id="GO:0017056">
    <property type="term" value="F:structural constituent of nuclear pore"/>
    <property type="evidence" value="ECO:0007669"/>
    <property type="project" value="TreeGrafter"/>
</dbReference>
<dbReference type="GO" id="GO:0006406">
    <property type="term" value="P:mRNA export from nucleus"/>
    <property type="evidence" value="ECO:0007669"/>
    <property type="project" value="TreeGrafter"/>
</dbReference>
<keyword evidence="8 9" id="KW-0539">Nucleus</keyword>
<dbReference type="AlphaFoldDB" id="A0A0B7MXE3"/>
<dbReference type="Pfam" id="PF07575">
    <property type="entry name" value="Nucleopor_Nup85"/>
    <property type="match status" value="1"/>
</dbReference>
<comment type="similarity">
    <text evidence="2 9">Belongs to the nucleoporin Nup85 family.</text>
</comment>
<name>A0A0B7MXE3_9FUNG</name>
<evidence type="ECO:0000256" key="4">
    <source>
        <dbReference type="ARBA" id="ARBA00022816"/>
    </source>
</evidence>
<evidence type="ECO:0000313" key="10">
    <source>
        <dbReference type="EMBL" id="CEP07589.1"/>
    </source>
</evidence>
<dbReference type="GO" id="GO:0031965">
    <property type="term" value="C:nuclear membrane"/>
    <property type="evidence" value="ECO:0007669"/>
    <property type="project" value="UniProtKB-UniRule"/>
</dbReference>
<comment type="function">
    <text evidence="9">Functions as a component of the nuclear pore complex (NPC).</text>
</comment>
<keyword evidence="11" id="KW-1185">Reference proteome</keyword>
<dbReference type="PANTHER" id="PTHR13373:SF21">
    <property type="entry name" value="NUCLEAR PORE COMPLEX PROTEIN NUP85"/>
    <property type="match status" value="1"/>
</dbReference>
<keyword evidence="7 9" id="KW-0906">Nuclear pore complex</keyword>
<comment type="subunit">
    <text evidence="9">Component of the nuclear pore complex (NPC).</text>
</comment>
<keyword evidence="9" id="KW-0472">Membrane</keyword>
<keyword evidence="6 9" id="KW-0811">Translocation</keyword>
<evidence type="ECO:0000256" key="2">
    <source>
        <dbReference type="ARBA" id="ARBA00005573"/>
    </source>
</evidence>
<gene>
    <name evidence="10" type="primary">PARPA_00885.1 scaffold 1181</name>
</gene>
<comment type="subcellular location">
    <subcellularLocation>
        <location evidence="1 9">Nucleus</location>
        <location evidence="1 9">Nuclear pore complex</location>
    </subcellularLocation>
</comment>
<evidence type="ECO:0000256" key="3">
    <source>
        <dbReference type="ARBA" id="ARBA00022448"/>
    </source>
</evidence>
<dbReference type="GO" id="GO:0031080">
    <property type="term" value="C:nuclear pore outer ring"/>
    <property type="evidence" value="ECO:0007669"/>
    <property type="project" value="TreeGrafter"/>
</dbReference>
<dbReference type="GO" id="GO:0006606">
    <property type="term" value="P:protein import into nucleus"/>
    <property type="evidence" value="ECO:0007669"/>
    <property type="project" value="TreeGrafter"/>
</dbReference>
<evidence type="ECO:0000256" key="6">
    <source>
        <dbReference type="ARBA" id="ARBA00023010"/>
    </source>
</evidence>
<dbReference type="GO" id="GO:0045893">
    <property type="term" value="P:positive regulation of DNA-templated transcription"/>
    <property type="evidence" value="ECO:0007669"/>
    <property type="project" value="TreeGrafter"/>
</dbReference>
<dbReference type="STRING" id="35722.A0A0B7MXE3"/>
<evidence type="ECO:0000313" key="11">
    <source>
        <dbReference type="Proteomes" id="UP000054107"/>
    </source>
</evidence>
<evidence type="ECO:0000256" key="8">
    <source>
        <dbReference type="ARBA" id="ARBA00023242"/>
    </source>
</evidence>
<proteinExistence type="inferred from homology"/>
<evidence type="ECO:0000256" key="7">
    <source>
        <dbReference type="ARBA" id="ARBA00023132"/>
    </source>
</evidence>
<keyword evidence="5 9" id="KW-0653">Protein transport</keyword>
<reference evidence="10 11" key="1">
    <citation type="submission" date="2014-09" db="EMBL/GenBank/DDBJ databases">
        <authorList>
            <person name="Ellenberger Sabrina"/>
        </authorList>
    </citation>
    <scope>NUCLEOTIDE SEQUENCE [LARGE SCALE GENOMIC DNA]</scope>
    <source>
        <strain evidence="10 11">CBS 412.66</strain>
    </source>
</reference>
<dbReference type="EMBL" id="LN719313">
    <property type="protein sequence ID" value="CEP07589.1"/>
    <property type="molecule type" value="Genomic_DNA"/>
</dbReference>